<feature type="transmembrane region" description="Helical" evidence="10">
    <location>
        <begin position="45"/>
        <end position="67"/>
    </location>
</feature>
<evidence type="ECO:0000256" key="6">
    <source>
        <dbReference type="ARBA" id="ARBA00022989"/>
    </source>
</evidence>
<accession>A0A1Q5T6J1</accession>
<dbReference type="STRING" id="1316194.A0A1Q5T6J1"/>
<comment type="function">
    <text evidence="9 10">Intramembrane glycolipid transporter that operates in the biosynthetic pathway of dolichol-linked oligosaccharides, the glycan precursors employed in protein asparagine (N)-glycosylation. The sequential addition of sugars to dolichol pyrophosphate produces dolichol-linked oligosaccharides containing fourteen sugars, including two GlcNAcs, nine mannoses and three glucoses. Once assembled, the oligosaccharide is transferred from the lipid to nascent proteins by oligosaccharyltransferases. The assembly of dolichol-linked oligosaccharides begins on the cytosolic side of the endoplasmic reticulum membrane and finishes in its lumen. RFT1 could mediate the translocation of the cytosolically oriented intermediate DolPP-GlcNAc2Man5, produced by ALG11, into the ER lumen where dolichol-linked oligosaccharides assembly continues. However, the intramembrane lipid transporter activity could not be confirmed in vitro.</text>
</comment>
<feature type="transmembrane region" description="Helical" evidence="10">
    <location>
        <begin position="150"/>
        <end position="172"/>
    </location>
</feature>
<evidence type="ECO:0000256" key="7">
    <source>
        <dbReference type="ARBA" id="ARBA00023136"/>
    </source>
</evidence>
<dbReference type="EMBL" id="MNBE01000701">
    <property type="protein sequence ID" value="OKO95849.1"/>
    <property type="molecule type" value="Genomic_DNA"/>
</dbReference>
<proteinExistence type="inferred from homology"/>
<evidence type="ECO:0000313" key="11">
    <source>
        <dbReference type="EMBL" id="OKO95849.1"/>
    </source>
</evidence>
<comment type="pathway">
    <text evidence="2">Protein modification; protein glycosylation.</text>
</comment>
<comment type="subcellular location">
    <subcellularLocation>
        <location evidence="1 10">Endoplasmic reticulum membrane</location>
        <topology evidence="1 10">Multi-pass membrane protein</topology>
    </subcellularLocation>
</comment>
<name>A0A1Q5T6J1_9EURO</name>
<keyword evidence="10" id="KW-0813">Transport</keyword>
<feature type="transmembrane region" description="Helical" evidence="10">
    <location>
        <begin position="358"/>
        <end position="376"/>
    </location>
</feature>
<dbReference type="Pfam" id="PF04506">
    <property type="entry name" value="Rft-1"/>
    <property type="match status" value="1"/>
</dbReference>
<evidence type="ECO:0000256" key="9">
    <source>
        <dbReference type="ARBA" id="ARBA00045912"/>
    </source>
</evidence>
<organism evidence="11 12">
    <name type="scientific">Penicillium subrubescens</name>
    <dbReference type="NCBI Taxonomy" id="1316194"/>
    <lineage>
        <taxon>Eukaryota</taxon>
        <taxon>Fungi</taxon>
        <taxon>Dikarya</taxon>
        <taxon>Ascomycota</taxon>
        <taxon>Pezizomycotina</taxon>
        <taxon>Eurotiomycetes</taxon>
        <taxon>Eurotiomycetidae</taxon>
        <taxon>Eurotiales</taxon>
        <taxon>Aspergillaceae</taxon>
        <taxon>Penicillium</taxon>
    </lineage>
</organism>
<evidence type="ECO:0000256" key="3">
    <source>
        <dbReference type="ARBA" id="ARBA00010288"/>
    </source>
</evidence>
<dbReference type="Proteomes" id="UP000186955">
    <property type="component" value="Unassembled WGS sequence"/>
</dbReference>
<reference evidence="11 12" key="1">
    <citation type="submission" date="2016-10" db="EMBL/GenBank/DDBJ databases">
        <title>Genome sequence of the ascomycete fungus Penicillium subrubescens.</title>
        <authorList>
            <person name="De Vries R.P."/>
            <person name="Peng M."/>
            <person name="Dilokpimol A."/>
            <person name="Hilden K."/>
            <person name="Makela M.R."/>
            <person name="Grigoriev I."/>
            <person name="Riley R."/>
            <person name="Granchi Z."/>
        </authorList>
    </citation>
    <scope>NUCLEOTIDE SEQUENCE [LARGE SCALE GENOMIC DNA]</scope>
    <source>
        <strain evidence="11 12">CBS 132785</strain>
    </source>
</reference>
<comment type="similarity">
    <text evidence="3 10">Belongs to the RFT1 family.</text>
</comment>
<evidence type="ECO:0000256" key="4">
    <source>
        <dbReference type="ARBA" id="ARBA00022692"/>
    </source>
</evidence>
<feature type="transmembrane region" description="Helical" evidence="10">
    <location>
        <begin position="215"/>
        <end position="235"/>
    </location>
</feature>
<comment type="caution">
    <text evidence="11">The sequence shown here is derived from an EMBL/GenBank/DDBJ whole genome shotgun (WGS) entry which is preliminary data.</text>
</comment>
<keyword evidence="5 10" id="KW-0256">Endoplasmic reticulum</keyword>
<keyword evidence="4 10" id="KW-0812">Transmembrane</keyword>
<keyword evidence="7 10" id="KW-0472">Membrane</keyword>
<protein>
    <recommendedName>
        <fullName evidence="8 10">Man(5)GlcNAc(2)-PP-dolichol translocation protein RFT1</fullName>
    </recommendedName>
</protein>
<feature type="transmembrane region" description="Helical" evidence="10">
    <location>
        <begin position="498"/>
        <end position="515"/>
    </location>
</feature>
<evidence type="ECO:0000256" key="10">
    <source>
        <dbReference type="RuleBase" id="RU365067"/>
    </source>
</evidence>
<dbReference type="GO" id="GO:0034203">
    <property type="term" value="P:glycolipid translocation"/>
    <property type="evidence" value="ECO:0007669"/>
    <property type="project" value="TreeGrafter"/>
</dbReference>
<feature type="transmembrane region" description="Helical" evidence="10">
    <location>
        <begin position="454"/>
        <end position="477"/>
    </location>
</feature>
<feature type="transmembrane region" description="Helical" evidence="10">
    <location>
        <begin position="117"/>
        <end position="138"/>
    </location>
</feature>
<dbReference type="PANTHER" id="PTHR13117">
    <property type="entry name" value="ENDOPLASMIC RETICULUM MULTISPAN TRANSMEMBRANE PROTEIN-RELATED"/>
    <property type="match status" value="1"/>
</dbReference>
<dbReference type="InterPro" id="IPR007594">
    <property type="entry name" value="RFT1"/>
</dbReference>
<dbReference type="GO" id="GO:0006488">
    <property type="term" value="P:dolichol-linked oligosaccharide biosynthetic process"/>
    <property type="evidence" value="ECO:0007669"/>
    <property type="project" value="InterPro"/>
</dbReference>
<evidence type="ECO:0000256" key="5">
    <source>
        <dbReference type="ARBA" id="ARBA00022824"/>
    </source>
</evidence>
<feature type="transmembrane region" description="Helical" evidence="10">
    <location>
        <begin position="521"/>
        <end position="539"/>
    </location>
</feature>
<keyword evidence="6 10" id="KW-1133">Transmembrane helix</keyword>
<feature type="transmembrane region" description="Helical" evidence="10">
    <location>
        <begin position="396"/>
        <end position="417"/>
    </location>
</feature>
<feature type="transmembrane region" description="Helical" evidence="10">
    <location>
        <begin position="184"/>
        <end position="203"/>
    </location>
</feature>
<evidence type="ECO:0000256" key="8">
    <source>
        <dbReference type="ARBA" id="ARBA00044793"/>
    </source>
</evidence>
<dbReference type="GO" id="GO:0005789">
    <property type="term" value="C:endoplasmic reticulum membrane"/>
    <property type="evidence" value="ECO:0007669"/>
    <property type="project" value="UniProtKB-SubCell"/>
</dbReference>
<dbReference type="AlphaFoldDB" id="A0A1Q5T6J1"/>
<evidence type="ECO:0000256" key="2">
    <source>
        <dbReference type="ARBA" id="ARBA00004922"/>
    </source>
</evidence>
<evidence type="ECO:0000256" key="1">
    <source>
        <dbReference type="ARBA" id="ARBA00004477"/>
    </source>
</evidence>
<feature type="transmembrane region" description="Helical" evidence="10">
    <location>
        <begin position="12"/>
        <end position="33"/>
    </location>
</feature>
<feature type="transmembrane region" description="Helical" evidence="10">
    <location>
        <begin position="429"/>
        <end position="448"/>
    </location>
</feature>
<gene>
    <name evidence="11" type="ORF">PENSUB_10870</name>
</gene>
<dbReference type="PANTHER" id="PTHR13117:SF5">
    <property type="entry name" value="PROTEIN RFT1 HOMOLOG"/>
    <property type="match status" value="1"/>
</dbReference>
<sequence>MSQPTEARMGNMLASSATGTTFLIMIQLASRIFTFASNQLILRTLSPIVLGIAAQLELYQVTILYFSRESIRLAIQRQPLTPVSAPSLDSKENSKTDATNSLDQLAVSSQSVVNVSYLSLCLGLPFTILVTSLYQYFAPTQAADTPFFQASVAVTGLASLLELCIEPFFAVIQQRMWYEKRAAVEMPAAFLRSLVTCSSFLFASRINQPAGALPFALGHLSYSIALICGYCWTMLRGADERRFTFILKKIRSSNSSEYLWGRFPRHLMSLAASVFVQSLVKHLLTQGDAMMLAAMSTLEDQGIYSLAANYGGLVARIIFQPLEESSRNLFSTLLSPDDQGKRNATQVRAAKKHLIDILRAYQLLSVLIFPLGPLMVPQVLGLLGGRQWASTKVGDLLSLYCYYIPFLAFNGITEAFVSSAANPKEIRNQTVWMGAFSTCYALAAYLFLEVGSMGAYGLVLANIVNMAVRTLWSYSFIRTYLHRHGDGIRISEVSMRPITFIVGAIATTIVAKKGILEPSGGIMPAILFSGVYGLLVLYMEKRYVAEQLAKVRQVISSRSKRTKSE</sequence>
<keyword evidence="12" id="KW-1185">Reference proteome</keyword>
<evidence type="ECO:0000313" key="12">
    <source>
        <dbReference type="Proteomes" id="UP000186955"/>
    </source>
</evidence>